<feature type="chain" id="PRO_5019498175" description="DUF218 domain-containing protein" evidence="1">
    <location>
        <begin position="27"/>
        <end position="420"/>
    </location>
</feature>
<dbReference type="STRING" id="1192759.GCA_000277525_00424"/>
<feature type="domain" description="DUF218" evidence="2">
    <location>
        <begin position="256"/>
        <end position="366"/>
    </location>
</feature>
<dbReference type="InterPro" id="IPR051599">
    <property type="entry name" value="Cell_Envelope_Assoc"/>
</dbReference>
<dbReference type="CDD" id="cd06259">
    <property type="entry name" value="YdcF-like"/>
    <property type="match status" value="1"/>
</dbReference>
<evidence type="ECO:0000259" key="2">
    <source>
        <dbReference type="Pfam" id="PF02698"/>
    </source>
</evidence>
<keyword evidence="1" id="KW-0732">Signal</keyword>
<dbReference type="PANTHER" id="PTHR30336:SF20">
    <property type="entry name" value="DUF218 DOMAIN-CONTAINING PROTEIN"/>
    <property type="match status" value="1"/>
</dbReference>
<dbReference type="Proteomes" id="UP000290975">
    <property type="component" value="Unassembled WGS sequence"/>
</dbReference>
<dbReference type="Gene3D" id="3.40.50.620">
    <property type="entry name" value="HUPs"/>
    <property type="match status" value="1"/>
</dbReference>
<reference evidence="3 4" key="1">
    <citation type="submission" date="2014-12" db="EMBL/GenBank/DDBJ databases">
        <title>Whole genome sequencing of Sphingobium xenophagum OW59.</title>
        <authorList>
            <person name="Ohta Y."/>
            <person name="Nishi S."/>
            <person name="Hatada Y."/>
        </authorList>
    </citation>
    <scope>NUCLEOTIDE SEQUENCE [LARGE SCALE GENOMIC DNA]</scope>
    <source>
        <strain evidence="3 4">OW59</strain>
    </source>
</reference>
<feature type="signal peptide" evidence="1">
    <location>
        <begin position="1"/>
        <end position="26"/>
    </location>
</feature>
<dbReference type="InterPro" id="IPR014729">
    <property type="entry name" value="Rossmann-like_a/b/a_fold"/>
</dbReference>
<evidence type="ECO:0000256" key="1">
    <source>
        <dbReference type="SAM" id="SignalP"/>
    </source>
</evidence>
<gene>
    <name evidence="3" type="ORF">MBESOW_P3448</name>
</gene>
<dbReference type="PANTHER" id="PTHR30336">
    <property type="entry name" value="INNER MEMBRANE PROTEIN, PROBABLE PERMEASE"/>
    <property type="match status" value="1"/>
</dbReference>
<evidence type="ECO:0000313" key="4">
    <source>
        <dbReference type="Proteomes" id="UP000290975"/>
    </source>
</evidence>
<proteinExistence type="predicted"/>
<protein>
    <recommendedName>
        <fullName evidence="2">DUF218 domain-containing protein</fullName>
    </recommendedName>
</protein>
<name>A0A401J6D3_SPHXE</name>
<accession>A0A401J6D3</accession>
<dbReference type="AlphaFoldDB" id="A0A401J6D3"/>
<comment type="caution">
    <text evidence="3">The sequence shown here is derived from an EMBL/GenBank/DDBJ whole genome shotgun (WGS) entry which is preliminary data.</text>
</comment>
<dbReference type="RefSeq" id="WP_262503654.1">
    <property type="nucleotide sequence ID" value="NZ_BBQY01000029.1"/>
</dbReference>
<dbReference type="Pfam" id="PF02698">
    <property type="entry name" value="DUF218"/>
    <property type="match status" value="1"/>
</dbReference>
<dbReference type="GO" id="GO:0005886">
    <property type="term" value="C:plasma membrane"/>
    <property type="evidence" value="ECO:0007669"/>
    <property type="project" value="TreeGrafter"/>
</dbReference>
<keyword evidence="4" id="KW-1185">Reference proteome</keyword>
<dbReference type="InterPro" id="IPR003848">
    <property type="entry name" value="DUF218"/>
</dbReference>
<organism evidence="3 4">
    <name type="scientific">Sphingobium xenophagum</name>
    <dbReference type="NCBI Taxonomy" id="121428"/>
    <lineage>
        <taxon>Bacteria</taxon>
        <taxon>Pseudomonadati</taxon>
        <taxon>Pseudomonadota</taxon>
        <taxon>Alphaproteobacteria</taxon>
        <taxon>Sphingomonadales</taxon>
        <taxon>Sphingomonadaceae</taxon>
        <taxon>Sphingobium</taxon>
    </lineage>
</organism>
<dbReference type="EMBL" id="BBQY01000029">
    <property type="protein sequence ID" value="GBH32209.1"/>
    <property type="molecule type" value="Genomic_DNA"/>
</dbReference>
<evidence type="ECO:0000313" key="3">
    <source>
        <dbReference type="EMBL" id="GBH32209.1"/>
    </source>
</evidence>
<sequence length="420" mass="45393">MRLTRAFAFGPFVAIALSLASVTATAQEPAGYASPFADTLSTRVFPLFAMLRTADGWAEALRDDHILQTLMADRAARIPTGTCAPSPQCLADAWLWTDADITLVQTRLRLLLDDPKLGKALVARQMRPSGRFARYAALSDADLLAAAWTETAAATNRVIAVYAKGVAPRYPVIDATIFPVASPQMADILSAHGVATAAQAKGSDLFFDPALRYAAGLLQMNERIDAGNFRPLLGGDNTATNRAIDAMNWRGKPYTALLVFGHGPEDVQSRTGVLGHIRLSIAADMFARGVAPFIIVSGGNVHPNRTPFNEAVEMKRLLVTQYGVPADRILMEPHARHTTTNLRNCARLLLAAKFPTDRPALVVSDHRTIQYIGSDMLAQRNLAEMGVQPGRLTAGPDQFTLMFTPDPAAFHVEAIDPLDP</sequence>